<feature type="region of interest" description="Disordered" evidence="1">
    <location>
        <begin position="67"/>
        <end position="164"/>
    </location>
</feature>
<feature type="compositionally biased region" description="Polar residues" evidence="1">
    <location>
        <begin position="109"/>
        <end position="119"/>
    </location>
</feature>
<comment type="caution">
    <text evidence="2">The sequence shown here is derived from an EMBL/GenBank/DDBJ whole genome shotgun (WGS) entry which is preliminary data.</text>
</comment>
<evidence type="ECO:0000313" key="2">
    <source>
        <dbReference type="EMBL" id="KAK1286736.1"/>
    </source>
</evidence>
<dbReference type="EMBL" id="JAUJYO010000020">
    <property type="protein sequence ID" value="KAK1286736.1"/>
    <property type="molecule type" value="Genomic_DNA"/>
</dbReference>
<accession>A0AAV9CCZ9</accession>
<name>A0AAV9CCZ9_ACOCL</name>
<keyword evidence="3" id="KW-1185">Reference proteome</keyword>
<evidence type="ECO:0000256" key="1">
    <source>
        <dbReference type="SAM" id="MobiDB-lite"/>
    </source>
</evidence>
<feature type="compositionally biased region" description="Low complexity" evidence="1">
    <location>
        <begin position="69"/>
        <end position="81"/>
    </location>
</feature>
<dbReference type="AlphaFoldDB" id="A0AAV9CCZ9"/>
<dbReference type="Proteomes" id="UP001180020">
    <property type="component" value="Unassembled WGS sequence"/>
</dbReference>
<reference evidence="2" key="2">
    <citation type="submission" date="2023-06" db="EMBL/GenBank/DDBJ databases">
        <authorList>
            <person name="Ma L."/>
            <person name="Liu K.-W."/>
            <person name="Li Z."/>
            <person name="Hsiao Y.-Y."/>
            <person name="Qi Y."/>
            <person name="Fu T."/>
            <person name="Tang G."/>
            <person name="Zhang D."/>
            <person name="Sun W.-H."/>
            <person name="Liu D.-K."/>
            <person name="Li Y."/>
            <person name="Chen G.-Z."/>
            <person name="Liu X.-D."/>
            <person name="Liao X.-Y."/>
            <person name="Jiang Y.-T."/>
            <person name="Yu X."/>
            <person name="Hao Y."/>
            <person name="Huang J."/>
            <person name="Zhao X.-W."/>
            <person name="Ke S."/>
            <person name="Chen Y.-Y."/>
            <person name="Wu W.-L."/>
            <person name="Hsu J.-L."/>
            <person name="Lin Y.-F."/>
            <person name="Huang M.-D."/>
            <person name="Li C.-Y."/>
            <person name="Huang L."/>
            <person name="Wang Z.-W."/>
            <person name="Zhao X."/>
            <person name="Zhong W.-Y."/>
            <person name="Peng D.-H."/>
            <person name="Ahmad S."/>
            <person name="Lan S."/>
            <person name="Zhang J.-S."/>
            <person name="Tsai W.-C."/>
            <person name="Van De Peer Y."/>
            <person name="Liu Z.-J."/>
        </authorList>
    </citation>
    <scope>NUCLEOTIDE SEQUENCE</scope>
    <source>
        <strain evidence="2">CP</strain>
        <tissue evidence="2">Leaves</tissue>
    </source>
</reference>
<gene>
    <name evidence="2" type="ORF">QJS10_CPB20g00752</name>
</gene>
<sequence>MELRLKRKAFPLQQDAFDPVGRNETSFIDPLSDALSIDLLDTEQASEMNDSFIEKASTSSSVLQPIADSSGGHVNSSGSSSIFGMEKNDSPMKKRRLRVSKEGLGNKQKYGSSISVTLSKNKKESQNITFINEKNIAEKEKKQSDDKDKKQSGQKIKASQNPQECKSAYLEHGIPSGPHMVIALMQKA</sequence>
<protein>
    <submittedName>
        <fullName evidence="2">Uncharacterized protein</fullName>
    </submittedName>
</protein>
<evidence type="ECO:0000313" key="3">
    <source>
        <dbReference type="Proteomes" id="UP001180020"/>
    </source>
</evidence>
<proteinExistence type="predicted"/>
<reference evidence="2" key="1">
    <citation type="journal article" date="2023" name="Nat. Commun.">
        <title>Diploid and tetraploid genomes of Acorus and the evolution of monocots.</title>
        <authorList>
            <person name="Ma L."/>
            <person name="Liu K.W."/>
            <person name="Li Z."/>
            <person name="Hsiao Y.Y."/>
            <person name="Qi Y."/>
            <person name="Fu T."/>
            <person name="Tang G.D."/>
            <person name="Zhang D."/>
            <person name="Sun W.H."/>
            <person name="Liu D.K."/>
            <person name="Li Y."/>
            <person name="Chen G.Z."/>
            <person name="Liu X.D."/>
            <person name="Liao X.Y."/>
            <person name="Jiang Y.T."/>
            <person name="Yu X."/>
            <person name="Hao Y."/>
            <person name="Huang J."/>
            <person name="Zhao X.W."/>
            <person name="Ke S."/>
            <person name="Chen Y.Y."/>
            <person name="Wu W.L."/>
            <person name="Hsu J.L."/>
            <person name="Lin Y.F."/>
            <person name="Huang M.D."/>
            <person name="Li C.Y."/>
            <person name="Huang L."/>
            <person name="Wang Z.W."/>
            <person name="Zhao X."/>
            <person name="Zhong W.Y."/>
            <person name="Peng D.H."/>
            <person name="Ahmad S."/>
            <person name="Lan S."/>
            <person name="Zhang J.S."/>
            <person name="Tsai W.C."/>
            <person name="Van de Peer Y."/>
            <person name="Liu Z.J."/>
        </authorList>
    </citation>
    <scope>NUCLEOTIDE SEQUENCE</scope>
    <source>
        <strain evidence="2">CP</strain>
    </source>
</reference>
<feature type="compositionally biased region" description="Basic and acidic residues" evidence="1">
    <location>
        <begin position="135"/>
        <end position="151"/>
    </location>
</feature>
<organism evidence="2 3">
    <name type="scientific">Acorus calamus</name>
    <name type="common">Sweet flag</name>
    <dbReference type="NCBI Taxonomy" id="4465"/>
    <lineage>
        <taxon>Eukaryota</taxon>
        <taxon>Viridiplantae</taxon>
        <taxon>Streptophyta</taxon>
        <taxon>Embryophyta</taxon>
        <taxon>Tracheophyta</taxon>
        <taxon>Spermatophyta</taxon>
        <taxon>Magnoliopsida</taxon>
        <taxon>Liliopsida</taxon>
        <taxon>Acoraceae</taxon>
        <taxon>Acorus</taxon>
    </lineage>
</organism>